<evidence type="ECO:0000259" key="9">
    <source>
        <dbReference type="PROSITE" id="PS51012"/>
    </source>
</evidence>
<dbReference type="Pfam" id="PF12698">
    <property type="entry name" value="ABC2_membrane_3"/>
    <property type="match status" value="1"/>
</dbReference>
<evidence type="ECO:0000256" key="1">
    <source>
        <dbReference type="ARBA" id="ARBA00004651"/>
    </source>
</evidence>
<evidence type="ECO:0000256" key="5">
    <source>
        <dbReference type="ARBA" id="ARBA00022692"/>
    </source>
</evidence>
<comment type="similarity">
    <text evidence="2">Belongs to the ABC-2 integral membrane protein family.</text>
</comment>
<feature type="transmembrane region" description="Helical" evidence="8">
    <location>
        <begin position="291"/>
        <end position="309"/>
    </location>
</feature>
<sequence>MSGKRIRLLIWKEFLQLRRDPMLIRLLMLMPVLQLILFGYVVAVDIRNLSTAVVDLDHSATSQKLEAAFTGSGYFRIVSHPASENELRPLLDRGTVTVAIVIPEGTEDRLITGQTAPVGIVVDGSDSQISAVGSGYASQIIAGFNAELRDAAGVSLSPPGVDARIRVMFNPTMDPVNTMIPGLIAVIMMISLMAILSQAVVKERESGTLEQMFVTPIKAEEYLIGKVTPYAVLATAQMLVVAVVGMLWFRVPFSGNVWVVLTGLALFMLTNIGMGLFVSLVSRTRQQAQQAMAFLMIPTMILSGFIFPIESMPDLIQPFTKLIPMTWALIVLRNSFVKGSDFAALTVPLVVLAGFAVVIFTAAVVATRRRISD</sequence>
<comment type="caution">
    <text evidence="10">The sequence shown here is derived from an EMBL/GenBank/DDBJ whole genome shotgun (WGS) entry which is preliminary data.</text>
</comment>
<dbReference type="Proteomes" id="UP000226079">
    <property type="component" value="Unassembled WGS sequence"/>
</dbReference>
<accession>A0A2A9CQY2</accession>
<keyword evidence="3" id="KW-0813">Transport</keyword>
<keyword evidence="11" id="KW-1185">Reference proteome</keyword>
<dbReference type="InterPro" id="IPR047817">
    <property type="entry name" value="ABC2_TM_bact-type"/>
</dbReference>
<dbReference type="InterPro" id="IPR013525">
    <property type="entry name" value="ABC2_TM"/>
</dbReference>
<dbReference type="PANTHER" id="PTHR30294">
    <property type="entry name" value="MEMBRANE COMPONENT OF ABC TRANSPORTER YHHJ-RELATED"/>
    <property type="match status" value="1"/>
</dbReference>
<evidence type="ECO:0000256" key="6">
    <source>
        <dbReference type="ARBA" id="ARBA00022989"/>
    </source>
</evidence>
<feature type="transmembrane region" description="Helical" evidence="8">
    <location>
        <begin position="21"/>
        <end position="43"/>
    </location>
</feature>
<feature type="transmembrane region" description="Helical" evidence="8">
    <location>
        <begin position="179"/>
        <end position="201"/>
    </location>
</feature>
<dbReference type="PANTHER" id="PTHR30294:SF29">
    <property type="entry name" value="MULTIDRUG ABC TRANSPORTER PERMEASE YBHS-RELATED"/>
    <property type="match status" value="1"/>
</dbReference>
<dbReference type="GO" id="GO:0005886">
    <property type="term" value="C:plasma membrane"/>
    <property type="evidence" value="ECO:0007669"/>
    <property type="project" value="UniProtKB-SubCell"/>
</dbReference>
<dbReference type="InterPro" id="IPR051449">
    <property type="entry name" value="ABC-2_transporter_component"/>
</dbReference>
<evidence type="ECO:0000256" key="8">
    <source>
        <dbReference type="SAM" id="Phobius"/>
    </source>
</evidence>
<dbReference type="RefSeq" id="WP_098459598.1">
    <property type="nucleotide sequence ID" value="NZ_PDJC01000001.1"/>
</dbReference>
<dbReference type="GO" id="GO:0140359">
    <property type="term" value="F:ABC-type transporter activity"/>
    <property type="evidence" value="ECO:0007669"/>
    <property type="project" value="InterPro"/>
</dbReference>
<evidence type="ECO:0000256" key="7">
    <source>
        <dbReference type="ARBA" id="ARBA00023136"/>
    </source>
</evidence>
<gene>
    <name evidence="10" type="ORF">ATK74_0547</name>
</gene>
<keyword evidence="4" id="KW-1003">Cell membrane</keyword>
<evidence type="ECO:0000313" key="11">
    <source>
        <dbReference type="Proteomes" id="UP000226079"/>
    </source>
</evidence>
<keyword evidence="5 8" id="KW-0812">Transmembrane</keyword>
<evidence type="ECO:0000256" key="2">
    <source>
        <dbReference type="ARBA" id="ARBA00007783"/>
    </source>
</evidence>
<evidence type="ECO:0000256" key="3">
    <source>
        <dbReference type="ARBA" id="ARBA00022448"/>
    </source>
</evidence>
<evidence type="ECO:0000256" key="4">
    <source>
        <dbReference type="ARBA" id="ARBA00022475"/>
    </source>
</evidence>
<dbReference type="EMBL" id="PDJC01000001">
    <property type="protein sequence ID" value="PFG16022.1"/>
    <property type="molecule type" value="Genomic_DNA"/>
</dbReference>
<name>A0A2A9CQY2_9ACTN</name>
<dbReference type="Gene3D" id="3.40.1710.10">
    <property type="entry name" value="abc type-2 transporter like domain"/>
    <property type="match status" value="1"/>
</dbReference>
<feature type="transmembrane region" description="Helical" evidence="8">
    <location>
        <begin position="342"/>
        <end position="366"/>
    </location>
</feature>
<dbReference type="OrthoDB" id="9776218at2"/>
<feature type="domain" description="ABC transmembrane type-2" evidence="9">
    <location>
        <begin position="141"/>
        <end position="370"/>
    </location>
</feature>
<evidence type="ECO:0000313" key="10">
    <source>
        <dbReference type="EMBL" id="PFG16022.1"/>
    </source>
</evidence>
<dbReference type="AlphaFoldDB" id="A0A2A9CQY2"/>
<protein>
    <submittedName>
        <fullName evidence="10">ABC-2 type transport system permease protein</fullName>
    </submittedName>
</protein>
<reference evidence="10 11" key="1">
    <citation type="submission" date="2017-10" db="EMBL/GenBank/DDBJ databases">
        <title>Sequencing the genomes of 1000 actinobacteria strains.</title>
        <authorList>
            <person name="Klenk H.-P."/>
        </authorList>
    </citation>
    <scope>NUCLEOTIDE SEQUENCE [LARGE SCALE GENOMIC DNA]</scope>
    <source>
        <strain evidence="10 11">DSM 15597</strain>
    </source>
</reference>
<dbReference type="PROSITE" id="PS51012">
    <property type="entry name" value="ABC_TM2"/>
    <property type="match status" value="1"/>
</dbReference>
<comment type="subcellular location">
    <subcellularLocation>
        <location evidence="1">Cell membrane</location>
        <topology evidence="1">Multi-pass membrane protein</topology>
    </subcellularLocation>
</comment>
<proteinExistence type="inferred from homology"/>
<feature type="transmembrane region" description="Helical" evidence="8">
    <location>
        <begin position="230"/>
        <end position="251"/>
    </location>
</feature>
<feature type="transmembrane region" description="Helical" evidence="8">
    <location>
        <begin position="257"/>
        <end position="279"/>
    </location>
</feature>
<keyword evidence="6 8" id="KW-1133">Transmembrane helix</keyword>
<organism evidence="10 11">
    <name type="scientific">Propionicimonas paludicola</name>
    <dbReference type="NCBI Taxonomy" id="185243"/>
    <lineage>
        <taxon>Bacteria</taxon>
        <taxon>Bacillati</taxon>
        <taxon>Actinomycetota</taxon>
        <taxon>Actinomycetes</taxon>
        <taxon>Propionibacteriales</taxon>
        <taxon>Nocardioidaceae</taxon>
        <taxon>Propionicimonas</taxon>
    </lineage>
</organism>
<keyword evidence="7 8" id="KW-0472">Membrane</keyword>